<keyword evidence="1" id="KW-0547">Nucleotide-binding</keyword>
<gene>
    <name evidence="3" type="ORF">A3A90_01735</name>
</gene>
<dbReference type="Proteomes" id="UP000178404">
    <property type="component" value="Unassembled WGS sequence"/>
</dbReference>
<proteinExistence type="predicted"/>
<dbReference type="EMBL" id="MHWA01000001">
    <property type="protein sequence ID" value="OHB02631.1"/>
    <property type="molecule type" value="Genomic_DNA"/>
</dbReference>
<accession>A0A1G2TZ99</accession>
<evidence type="ECO:0000256" key="1">
    <source>
        <dbReference type="PROSITE-ProRule" id="PRU00409"/>
    </source>
</evidence>
<dbReference type="PANTHER" id="PTHR21621">
    <property type="entry name" value="RIBOSOMAL PROTEIN S6 MODIFICATION PROTEIN"/>
    <property type="match status" value="1"/>
</dbReference>
<dbReference type="GO" id="GO:0005524">
    <property type="term" value="F:ATP binding"/>
    <property type="evidence" value="ECO:0007669"/>
    <property type="project" value="UniProtKB-UniRule"/>
</dbReference>
<reference evidence="3 4" key="1">
    <citation type="journal article" date="2016" name="Nat. Commun.">
        <title>Thousands of microbial genomes shed light on interconnected biogeochemical processes in an aquifer system.</title>
        <authorList>
            <person name="Anantharaman K."/>
            <person name="Brown C.T."/>
            <person name="Hug L.A."/>
            <person name="Sharon I."/>
            <person name="Castelle C.J."/>
            <person name="Probst A.J."/>
            <person name="Thomas B.C."/>
            <person name="Singh A."/>
            <person name="Wilkins M.J."/>
            <person name="Karaoz U."/>
            <person name="Brodie E.L."/>
            <person name="Williams K.H."/>
            <person name="Hubbard S.S."/>
            <person name="Banfield J.F."/>
        </authorList>
    </citation>
    <scope>NUCLEOTIDE SEQUENCE [LARGE SCALE GENOMIC DNA]</scope>
</reference>
<dbReference type="GO" id="GO:0009432">
    <property type="term" value="P:SOS response"/>
    <property type="evidence" value="ECO:0007669"/>
    <property type="project" value="TreeGrafter"/>
</dbReference>
<evidence type="ECO:0000313" key="4">
    <source>
        <dbReference type="Proteomes" id="UP000178404"/>
    </source>
</evidence>
<protein>
    <recommendedName>
        <fullName evidence="2">ATP-grasp domain-containing protein</fullName>
    </recommendedName>
</protein>
<sequence length="317" mass="36425">MKSVFVVTHRRGFEADPVIDVLRRDGVPVFRFNCDSGNEASLVSFAISNKYIKTSFVCDEREINSDEIGVGWCQQLPPYLNQAASANENLQRRNLWTAQLASLDSLEVPWLNNPRNVLYASNKLLQLVYARSVGLNMPNTLISNVSQHIRSFVENQPTIAKNLATPWVVSPKETQAAYSRIVEPNWLQNDRELEFCPVIYQEYKVRRKDYRIVVVGDKIFAAYCKPNEGQREDIRRNATTGESFLPCEFDAQTMNLLKTLMKRLSIHYCSADFMEDDEGNLYFLEVNTCGAWWWVDHLYDGAICNAIADYLKRSLQL</sequence>
<evidence type="ECO:0000259" key="2">
    <source>
        <dbReference type="PROSITE" id="PS50975"/>
    </source>
</evidence>
<organism evidence="3 4">
    <name type="scientific">Candidatus Zambryskibacteria bacterium RIFCSPLOWO2_01_FULL_35_19</name>
    <dbReference type="NCBI Taxonomy" id="1802757"/>
    <lineage>
        <taxon>Bacteria</taxon>
        <taxon>Candidatus Zambryskiibacteriota</taxon>
    </lineage>
</organism>
<dbReference type="GO" id="GO:0046872">
    <property type="term" value="F:metal ion binding"/>
    <property type="evidence" value="ECO:0007669"/>
    <property type="project" value="InterPro"/>
</dbReference>
<feature type="domain" description="ATP-grasp" evidence="2">
    <location>
        <begin position="127"/>
        <end position="316"/>
    </location>
</feature>
<dbReference type="InterPro" id="IPR013651">
    <property type="entry name" value="ATP-grasp_RimK-type"/>
</dbReference>
<dbReference type="Pfam" id="PF08443">
    <property type="entry name" value="RimK"/>
    <property type="match status" value="1"/>
</dbReference>
<dbReference type="Gene3D" id="3.30.470.20">
    <property type="entry name" value="ATP-grasp fold, B domain"/>
    <property type="match status" value="1"/>
</dbReference>
<comment type="caution">
    <text evidence="3">The sequence shown here is derived from an EMBL/GenBank/DDBJ whole genome shotgun (WGS) entry which is preliminary data.</text>
</comment>
<dbReference type="SUPFAM" id="SSF56059">
    <property type="entry name" value="Glutathione synthetase ATP-binding domain-like"/>
    <property type="match status" value="1"/>
</dbReference>
<dbReference type="PANTHER" id="PTHR21621:SF7">
    <property type="entry name" value="RIBOSOMAL PROTEIN BS6--L-GLUTAMATE LIGASE"/>
    <property type="match status" value="1"/>
</dbReference>
<dbReference type="PROSITE" id="PS50975">
    <property type="entry name" value="ATP_GRASP"/>
    <property type="match status" value="1"/>
</dbReference>
<dbReference type="InterPro" id="IPR011761">
    <property type="entry name" value="ATP-grasp"/>
</dbReference>
<name>A0A1G2TZ99_9BACT</name>
<keyword evidence="1" id="KW-0067">ATP-binding</keyword>
<dbReference type="GO" id="GO:0018169">
    <property type="term" value="F:ribosomal S6-glutamic acid ligase activity"/>
    <property type="evidence" value="ECO:0007669"/>
    <property type="project" value="TreeGrafter"/>
</dbReference>
<evidence type="ECO:0000313" key="3">
    <source>
        <dbReference type="EMBL" id="OHB02631.1"/>
    </source>
</evidence>
<dbReference type="GO" id="GO:0005737">
    <property type="term" value="C:cytoplasm"/>
    <property type="evidence" value="ECO:0007669"/>
    <property type="project" value="TreeGrafter"/>
</dbReference>
<dbReference type="AlphaFoldDB" id="A0A1G2TZ99"/>